<dbReference type="SUPFAM" id="SSF57850">
    <property type="entry name" value="RING/U-box"/>
    <property type="match status" value="1"/>
</dbReference>
<evidence type="ECO:0000256" key="4">
    <source>
        <dbReference type="ARBA" id="ARBA00022771"/>
    </source>
</evidence>
<dbReference type="SMART" id="SM00184">
    <property type="entry name" value="RING"/>
    <property type="match status" value="1"/>
</dbReference>
<feature type="region of interest" description="Disordered" evidence="12">
    <location>
        <begin position="538"/>
        <end position="574"/>
    </location>
</feature>
<organism evidence="14 15">
    <name type="scientific">Clarias magur</name>
    <name type="common">Asian catfish</name>
    <name type="synonym">Macropteronotus magur</name>
    <dbReference type="NCBI Taxonomy" id="1594786"/>
    <lineage>
        <taxon>Eukaryota</taxon>
        <taxon>Metazoa</taxon>
        <taxon>Chordata</taxon>
        <taxon>Craniata</taxon>
        <taxon>Vertebrata</taxon>
        <taxon>Euteleostomi</taxon>
        <taxon>Actinopterygii</taxon>
        <taxon>Neopterygii</taxon>
        <taxon>Teleostei</taxon>
        <taxon>Ostariophysi</taxon>
        <taxon>Siluriformes</taxon>
        <taxon>Clariidae</taxon>
        <taxon>Clarias</taxon>
    </lineage>
</organism>
<dbReference type="InterPro" id="IPR019133">
    <property type="entry name" value="MIC60"/>
</dbReference>
<keyword evidence="9 11" id="KW-0472">Membrane</keyword>
<dbReference type="Pfam" id="PF09731">
    <property type="entry name" value="Mitofilin"/>
    <property type="match status" value="1"/>
</dbReference>
<dbReference type="PANTHER" id="PTHR15302:SF0">
    <property type="entry name" value="E3 UBIQUITIN-PROTEIN LIGASE RNF103"/>
    <property type="match status" value="1"/>
</dbReference>
<evidence type="ECO:0000256" key="9">
    <source>
        <dbReference type="ARBA" id="ARBA00023136"/>
    </source>
</evidence>
<comment type="caution">
    <text evidence="11">Lacks conserved residue(s) required for the propagation of feature annotation.</text>
</comment>
<dbReference type="GO" id="GO:0008270">
    <property type="term" value="F:zinc ion binding"/>
    <property type="evidence" value="ECO:0007669"/>
    <property type="project" value="UniProtKB-KW"/>
</dbReference>
<dbReference type="OrthoDB" id="8062037at2759"/>
<dbReference type="PROSITE" id="PS50089">
    <property type="entry name" value="ZF_RING_2"/>
    <property type="match status" value="1"/>
</dbReference>
<keyword evidence="2 11" id="KW-0812">Transmembrane</keyword>
<dbReference type="Pfam" id="PF13639">
    <property type="entry name" value="zf-RING_2"/>
    <property type="match status" value="1"/>
</dbReference>
<evidence type="ECO:0000256" key="8">
    <source>
        <dbReference type="ARBA" id="ARBA00023128"/>
    </source>
</evidence>
<feature type="non-terminal residue" evidence="14">
    <location>
        <position position="912"/>
    </location>
</feature>
<dbReference type="AlphaFoldDB" id="A0A8J4WYG8"/>
<comment type="function">
    <text evidence="11">Component of the MICOS complex, a large protein complex of the mitochondrial inner membrane that plays crucial roles in the maintenance of crista junctions, inner membrane architecture, and formation of contact sites to the outer membrane.</text>
</comment>
<keyword evidence="15" id="KW-1185">Reference proteome</keyword>
<dbReference type="InterPro" id="IPR013083">
    <property type="entry name" value="Znf_RING/FYVE/PHD"/>
</dbReference>
<comment type="subunit">
    <text evidence="11">Component of the mitochondrial contact site and cristae organizing system (MICOS) complex.</text>
</comment>
<evidence type="ECO:0000313" key="15">
    <source>
        <dbReference type="Proteomes" id="UP000727407"/>
    </source>
</evidence>
<feature type="domain" description="RING-type" evidence="13">
    <location>
        <begin position="594"/>
        <end position="636"/>
    </location>
</feature>
<protein>
    <recommendedName>
        <fullName evidence="11">MICOS complex subunit MIC60</fullName>
    </recommendedName>
    <alternativeName>
        <fullName evidence="11">Mitofilin</fullName>
    </alternativeName>
</protein>
<sequence length="912" mass="103457">MWLKLFFLLLYFLVLFVLARFFEAIVWYETGIFATQLVDPVTLSFKKLKTILEGRGLGYSGLAEKRDVRELVENSGEVMQGELYSALKNEKEETGSDSSTTFSGEMHFYELVEDTKDGIWLVQVIAQDRNPLLSTANWGKMVQKVSRFGIRTGTFNCSSDSRYCHKRGWMKSTLIMSVPQTYASKGKVILKEYNGRRIETEHIFKWMTAHVASRIKTIRFSQQLMDDWYQRERQPVKMFLFAKLLQPPAFFSALSIKFTGRIEFIFVDVRNWDNTTCLEEIGVRQTPSYILKTPEGIYRYGNSTGEYISLHAMDTFLRSVQPEVNDLFVLSLVMVNLMAWMDLFITQGATIKRFVVLISTLGTYNSLLIISWLPILGFLQLPYLDNFYEYSLKLLRYADTTTLASWVRADWTFYSSHPALFLSTYLAHGLLIDYFEKKRRCGNEDQNANNLEWLSSLWDWYTSYLVHPIASFQNESDWDDDPNFLLERLAFPDLWLRPLVPIDYIKNLPTWRFRCTQPEMTTRKHQDDPTNKTVHLKFMEPGSEQQRQDYSSEKAHTDERSSAGMRSQESLSSEKEQDTDWSQWPCGMLHCTECVVCLENFETECLVMGLPCGHVFHQQCIVVWLAGGQHCCPVCRWPSYKKRPARQPYAESAAGKIVAASVLTVGGGLGGTILYAKWDPKFRTNVEKSVPYSDKLFELTLGPPPPPLVPFSKKPAKVEPLQISSVSEVAKDSKQPKSKGKAEEKQPKSALETPAQSSQTLEEASAEAAHIISAIGEVQSVPAPATSHDPASVPPAEECHECAHHEPALKERPMEEVAARLAQQDQAEQDTLAALAFGLEEALGTSAKLTLHAIGAQEAALLAINTHTHRLREAMDSEDSPDKKSAQWKDLEDALSHRTHSVDQAGQALLQA</sequence>
<accession>A0A8J4WYG8</accession>
<comment type="similarity">
    <text evidence="1 11">Belongs to the MICOS complex subunit Mic60 family.</text>
</comment>
<evidence type="ECO:0000256" key="1">
    <source>
        <dbReference type="ARBA" id="ARBA00010877"/>
    </source>
</evidence>
<dbReference type="GO" id="GO:0005783">
    <property type="term" value="C:endoplasmic reticulum"/>
    <property type="evidence" value="ECO:0007669"/>
    <property type="project" value="TreeGrafter"/>
</dbReference>
<dbReference type="GO" id="GO:0036503">
    <property type="term" value="P:ERAD pathway"/>
    <property type="evidence" value="ECO:0007669"/>
    <property type="project" value="TreeGrafter"/>
</dbReference>
<keyword evidence="7 11" id="KW-1133">Transmembrane helix</keyword>
<feature type="transmembrane region" description="Helical" evidence="11">
    <location>
        <begin position="327"/>
        <end position="345"/>
    </location>
</feature>
<feature type="compositionally biased region" description="Basic and acidic residues" evidence="12">
    <location>
        <begin position="729"/>
        <end position="747"/>
    </location>
</feature>
<evidence type="ECO:0000256" key="3">
    <source>
        <dbReference type="ARBA" id="ARBA00022723"/>
    </source>
</evidence>
<comment type="subcellular location">
    <subcellularLocation>
        <location evidence="11">Mitochondrion inner membrane</location>
        <topology evidence="11">Single-pass membrane protein</topology>
    </subcellularLocation>
</comment>
<gene>
    <name evidence="14" type="primary">rnf103</name>
    <name evidence="14" type="ORF">DAT39_013379</name>
</gene>
<dbReference type="Gene3D" id="3.30.40.10">
    <property type="entry name" value="Zinc/RING finger domain, C3HC4 (zinc finger)"/>
    <property type="match status" value="1"/>
</dbReference>
<dbReference type="GO" id="GO:0016567">
    <property type="term" value="P:protein ubiquitination"/>
    <property type="evidence" value="ECO:0007669"/>
    <property type="project" value="InterPro"/>
</dbReference>
<dbReference type="PANTHER" id="PTHR15302">
    <property type="entry name" value="E3 UBIQUITIN-PROTEIN LIGASE RNF103"/>
    <property type="match status" value="1"/>
</dbReference>
<evidence type="ECO:0000259" key="13">
    <source>
        <dbReference type="PROSITE" id="PS50089"/>
    </source>
</evidence>
<feature type="compositionally biased region" description="Basic and acidic residues" evidence="12">
    <location>
        <begin position="872"/>
        <end position="896"/>
    </location>
</feature>
<keyword evidence="6" id="KW-0862">Zinc</keyword>
<evidence type="ECO:0000256" key="6">
    <source>
        <dbReference type="ARBA" id="ARBA00022833"/>
    </source>
</evidence>
<dbReference type="Proteomes" id="UP000727407">
    <property type="component" value="Unassembled WGS sequence"/>
</dbReference>
<evidence type="ECO:0000256" key="10">
    <source>
        <dbReference type="PROSITE-ProRule" id="PRU00175"/>
    </source>
</evidence>
<keyword evidence="5 11" id="KW-0999">Mitochondrion inner membrane</keyword>
<evidence type="ECO:0000256" key="7">
    <source>
        <dbReference type="ARBA" id="ARBA00022989"/>
    </source>
</evidence>
<evidence type="ECO:0000256" key="12">
    <source>
        <dbReference type="SAM" id="MobiDB-lite"/>
    </source>
</evidence>
<dbReference type="GO" id="GO:0004842">
    <property type="term" value="F:ubiquitin-protein transferase activity"/>
    <property type="evidence" value="ECO:0007669"/>
    <property type="project" value="InterPro"/>
</dbReference>
<keyword evidence="8 11" id="KW-0496">Mitochondrion</keyword>
<dbReference type="EMBL" id="QNUK01000255">
    <property type="protein sequence ID" value="KAF5896939.1"/>
    <property type="molecule type" value="Genomic_DNA"/>
</dbReference>
<evidence type="ECO:0000313" key="14">
    <source>
        <dbReference type="EMBL" id="KAF5896939.1"/>
    </source>
</evidence>
<dbReference type="InterPro" id="IPR042494">
    <property type="entry name" value="RNF103"/>
</dbReference>
<feature type="transmembrane region" description="Helical" evidence="11">
    <location>
        <begin position="354"/>
        <end position="379"/>
    </location>
</feature>
<evidence type="ECO:0000256" key="11">
    <source>
        <dbReference type="RuleBase" id="RU363000"/>
    </source>
</evidence>
<evidence type="ECO:0000256" key="2">
    <source>
        <dbReference type="ARBA" id="ARBA00022692"/>
    </source>
</evidence>
<dbReference type="InterPro" id="IPR001841">
    <property type="entry name" value="Znf_RING"/>
</dbReference>
<feature type="region of interest" description="Disordered" evidence="12">
    <location>
        <begin position="722"/>
        <end position="766"/>
    </location>
</feature>
<name>A0A8J4WYG8_CLAMG</name>
<keyword evidence="3" id="KW-0479">Metal-binding</keyword>
<dbReference type="CDD" id="cd16473">
    <property type="entry name" value="RING-H2_RNF103"/>
    <property type="match status" value="1"/>
</dbReference>
<evidence type="ECO:0000256" key="5">
    <source>
        <dbReference type="ARBA" id="ARBA00022792"/>
    </source>
</evidence>
<feature type="region of interest" description="Disordered" evidence="12">
    <location>
        <begin position="872"/>
        <end position="912"/>
    </location>
</feature>
<proteinExistence type="inferred from homology"/>
<dbReference type="GO" id="GO:0005743">
    <property type="term" value="C:mitochondrial inner membrane"/>
    <property type="evidence" value="ECO:0007669"/>
    <property type="project" value="UniProtKB-SubCell"/>
</dbReference>
<feature type="compositionally biased region" description="Basic and acidic residues" evidence="12">
    <location>
        <begin position="546"/>
        <end position="561"/>
    </location>
</feature>
<reference evidence="14" key="1">
    <citation type="submission" date="2020-07" db="EMBL/GenBank/DDBJ databases">
        <title>Clarias magur genome sequencing, assembly and annotation.</title>
        <authorList>
            <person name="Kushwaha B."/>
            <person name="Kumar R."/>
            <person name="Das P."/>
            <person name="Joshi C.G."/>
            <person name="Kumar D."/>
            <person name="Nagpure N.S."/>
            <person name="Pandey M."/>
            <person name="Agarwal S."/>
            <person name="Srivastava S."/>
            <person name="Singh M."/>
            <person name="Sahoo L."/>
            <person name="Jayasankar P."/>
            <person name="Meher P.K."/>
            <person name="Koringa P.G."/>
            <person name="Iquebal M.A."/>
            <person name="Das S.P."/>
            <person name="Bit A."/>
            <person name="Patnaik S."/>
            <person name="Patel N."/>
            <person name="Shah T.M."/>
            <person name="Hinsu A."/>
            <person name="Jena J.K."/>
        </authorList>
    </citation>
    <scope>NUCLEOTIDE SEQUENCE</scope>
    <source>
        <strain evidence="14">CIFAMagur01</strain>
        <tissue evidence="14">Testis</tissue>
    </source>
</reference>
<keyword evidence="4 10" id="KW-0863">Zinc-finger</keyword>
<comment type="caution">
    <text evidence="14">The sequence shown here is derived from an EMBL/GenBank/DDBJ whole genome shotgun (WGS) entry which is preliminary data.</text>
</comment>